<reference evidence="1 2" key="1">
    <citation type="submission" date="2019-09" db="EMBL/GenBank/DDBJ databases">
        <title>Draft genome sequencing and comparative genomics of hatchery-associated Vibrios.</title>
        <authorList>
            <person name="Kehlet-Delgado H."/>
            <person name="Mueller R.S."/>
        </authorList>
    </citation>
    <scope>NUCLEOTIDE SEQUENCE [LARGE SCALE GENOMIC DNA]</scope>
    <source>
        <strain evidence="1 2">081416A</strain>
    </source>
</reference>
<comment type="caution">
    <text evidence="1">The sequence shown here is derived from an EMBL/GenBank/DDBJ whole genome shotgun (WGS) entry which is preliminary data.</text>
</comment>
<name>A0A7Y4EZ36_VIBAL</name>
<organism evidence="1 2">
    <name type="scientific">Vibrio alginolyticus</name>
    <dbReference type="NCBI Taxonomy" id="663"/>
    <lineage>
        <taxon>Bacteria</taxon>
        <taxon>Pseudomonadati</taxon>
        <taxon>Pseudomonadota</taxon>
        <taxon>Gammaproteobacteria</taxon>
        <taxon>Vibrionales</taxon>
        <taxon>Vibrionaceae</taxon>
        <taxon>Vibrio</taxon>
    </lineage>
</organism>
<sequence>MLINEQNYLKVLNNEQYDACIELRKHLTSVRDLQIELKGSYYADLLDSVKVPWPIQNRISELVDDPRMDHVQLHKLLELDLING</sequence>
<proteinExistence type="predicted"/>
<dbReference type="EMBL" id="VTYF01000015">
    <property type="protein sequence ID" value="NOI11157.1"/>
    <property type="molecule type" value="Genomic_DNA"/>
</dbReference>
<gene>
    <name evidence="1" type="ORF">F0254_20185</name>
</gene>
<dbReference type="RefSeq" id="WP_029792969.1">
    <property type="nucleotide sequence ID" value="NZ_VTYF01000015.1"/>
</dbReference>
<evidence type="ECO:0000313" key="2">
    <source>
        <dbReference type="Proteomes" id="UP000532247"/>
    </source>
</evidence>
<dbReference type="Proteomes" id="UP000532247">
    <property type="component" value="Unassembled WGS sequence"/>
</dbReference>
<dbReference type="AlphaFoldDB" id="A0A7Y4EZ36"/>
<accession>A0A7Y4EZ36</accession>
<protein>
    <submittedName>
        <fullName evidence="1">Uncharacterized protein</fullName>
    </submittedName>
</protein>
<evidence type="ECO:0000313" key="1">
    <source>
        <dbReference type="EMBL" id="NOI11157.1"/>
    </source>
</evidence>